<sequence>MTPMSTRTRMMSCSMSSLLLSLLLLAVTLVSLEVPQL</sequence>
<organism evidence="1">
    <name type="scientific">Rhizophora mucronata</name>
    <name type="common">Asiatic mangrove</name>
    <dbReference type="NCBI Taxonomy" id="61149"/>
    <lineage>
        <taxon>Eukaryota</taxon>
        <taxon>Viridiplantae</taxon>
        <taxon>Streptophyta</taxon>
        <taxon>Embryophyta</taxon>
        <taxon>Tracheophyta</taxon>
        <taxon>Spermatophyta</taxon>
        <taxon>Magnoliopsida</taxon>
        <taxon>eudicotyledons</taxon>
        <taxon>Gunneridae</taxon>
        <taxon>Pentapetalae</taxon>
        <taxon>rosids</taxon>
        <taxon>fabids</taxon>
        <taxon>Malpighiales</taxon>
        <taxon>Rhizophoraceae</taxon>
        <taxon>Rhizophora</taxon>
    </lineage>
</organism>
<accession>A0A2P2JFP8</accession>
<dbReference type="EMBL" id="GGEC01011823">
    <property type="protein sequence ID" value="MBW92306.1"/>
    <property type="molecule type" value="Transcribed_RNA"/>
</dbReference>
<proteinExistence type="predicted"/>
<dbReference type="AlphaFoldDB" id="A0A2P2JFP8"/>
<evidence type="ECO:0000313" key="1">
    <source>
        <dbReference type="EMBL" id="MBW92306.1"/>
    </source>
</evidence>
<reference evidence="1" key="1">
    <citation type="submission" date="2018-02" db="EMBL/GenBank/DDBJ databases">
        <title>Rhizophora mucronata_Transcriptome.</title>
        <authorList>
            <person name="Meera S.P."/>
            <person name="Sreeshan A."/>
            <person name="Augustine A."/>
        </authorList>
    </citation>
    <scope>NUCLEOTIDE SEQUENCE</scope>
    <source>
        <tissue evidence="1">Leaf</tissue>
    </source>
</reference>
<protein>
    <submittedName>
        <fullName evidence="1">Uncharacterized protein MANES_11G013700</fullName>
    </submittedName>
</protein>
<name>A0A2P2JFP8_RHIMU</name>